<keyword evidence="1 3" id="KW-0732">Signal</keyword>
<gene>
    <name evidence="4" type="ORF">Q2T77_09855</name>
</gene>
<dbReference type="InterPro" id="IPR019207">
    <property type="entry name" value="DUF2092"/>
</dbReference>
<evidence type="ECO:0000313" key="4">
    <source>
        <dbReference type="EMBL" id="MDO1532590.1"/>
    </source>
</evidence>
<accession>A0ABT8S1K7</accession>
<dbReference type="EMBL" id="JAUKVY010000005">
    <property type="protein sequence ID" value="MDO1532590.1"/>
    <property type="molecule type" value="Genomic_DNA"/>
</dbReference>
<reference evidence="4" key="1">
    <citation type="submission" date="2023-06" db="EMBL/GenBank/DDBJ databases">
        <authorList>
            <person name="Jiang Y."/>
            <person name="Liu Q."/>
        </authorList>
    </citation>
    <scope>NUCLEOTIDE SEQUENCE</scope>
    <source>
        <strain evidence="4">CGMCC 1.12090</strain>
    </source>
</reference>
<feature type="region of interest" description="Disordered" evidence="2">
    <location>
        <begin position="261"/>
        <end position="281"/>
    </location>
</feature>
<feature type="signal peptide" evidence="3">
    <location>
        <begin position="1"/>
        <end position="25"/>
    </location>
</feature>
<comment type="caution">
    <text evidence="4">The sequence shown here is derived from an EMBL/GenBank/DDBJ whole genome shotgun (WGS) entry which is preliminary data.</text>
</comment>
<feature type="chain" id="PRO_5047374319" evidence="3">
    <location>
        <begin position="26"/>
        <end position="281"/>
    </location>
</feature>
<sequence length="281" mass="29241">MTNTRLLASAALLAASLALDTGAAAQTPAATKPAAPSASAAAKAAPQLDARAMDLLKGMSSALTAAQSMAFTAVVTYESPSSVGPPLVYSTSSEVLVQRPNKLRVITLGDGPAAEYSYDGKTITAFAPAENLVAVTEAPPTIDAMLKAAFDKAAIYFPFADIVGADPFGNIADGLTKAFYIGQSKVVGGTTTDMIAVVSNTVFMQIWIGAQDKLPRRMRAVFRGDPLMLRHDVEFSNWKLDPVIAAEAFAAVNAANAKKIDFAAPKPTQPPKAGRKPAKAK</sequence>
<dbReference type="InterPro" id="IPR029046">
    <property type="entry name" value="LolA/LolB/LppX"/>
</dbReference>
<evidence type="ECO:0000256" key="3">
    <source>
        <dbReference type="SAM" id="SignalP"/>
    </source>
</evidence>
<dbReference type="SUPFAM" id="SSF89392">
    <property type="entry name" value="Prokaryotic lipoproteins and lipoprotein localization factors"/>
    <property type="match status" value="1"/>
</dbReference>
<protein>
    <submittedName>
        <fullName evidence="4">DUF2092 domain-containing protein</fullName>
    </submittedName>
</protein>
<name>A0ABT8S1K7_9BURK</name>
<evidence type="ECO:0000256" key="2">
    <source>
        <dbReference type="SAM" id="MobiDB-lite"/>
    </source>
</evidence>
<dbReference type="Gene3D" id="2.50.20.10">
    <property type="entry name" value="Lipoprotein localisation LolA/LolB/LppX"/>
    <property type="match status" value="1"/>
</dbReference>
<dbReference type="RefSeq" id="WP_301807433.1">
    <property type="nucleotide sequence ID" value="NZ_JAUJZH010000005.1"/>
</dbReference>
<keyword evidence="5" id="KW-1185">Reference proteome</keyword>
<evidence type="ECO:0000256" key="1">
    <source>
        <dbReference type="ARBA" id="ARBA00022729"/>
    </source>
</evidence>
<organism evidence="4 5">
    <name type="scientific">Variovorax ginsengisoli</name>
    <dbReference type="NCBI Taxonomy" id="363844"/>
    <lineage>
        <taxon>Bacteria</taxon>
        <taxon>Pseudomonadati</taxon>
        <taxon>Pseudomonadota</taxon>
        <taxon>Betaproteobacteria</taxon>
        <taxon>Burkholderiales</taxon>
        <taxon>Comamonadaceae</taxon>
        <taxon>Variovorax</taxon>
    </lineage>
</organism>
<evidence type="ECO:0000313" key="5">
    <source>
        <dbReference type="Proteomes" id="UP001169027"/>
    </source>
</evidence>
<proteinExistence type="predicted"/>
<dbReference type="Proteomes" id="UP001169027">
    <property type="component" value="Unassembled WGS sequence"/>
</dbReference>
<dbReference type="Pfam" id="PF09865">
    <property type="entry name" value="DUF2092"/>
    <property type="match status" value="1"/>
</dbReference>